<comment type="caution">
    <text evidence="2">The sequence shown here is derived from an EMBL/GenBank/DDBJ whole genome shotgun (WGS) entry which is preliminary data.</text>
</comment>
<organism evidence="2 3">
    <name type="scientific">Brassica cretica</name>
    <name type="common">Mustard</name>
    <dbReference type="NCBI Taxonomy" id="69181"/>
    <lineage>
        <taxon>Eukaryota</taxon>
        <taxon>Viridiplantae</taxon>
        <taxon>Streptophyta</taxon>
        <taxon>Embryophyta</taxon>
        <taxon>Tracheophyta</taxon>
        <taxon>Spermatophyta</taxon>
        <taxon>Magnoliopsida</taxon>
        <taxon>eudicotyledons</taxon>
        <taxon>Gunneridae</taxon>
        <taxon>Pentapetalae</taxon>
        <taxon>rosids</taxon>
        <taxon>malvids</taxon>
        <taxon>Brassicales</taxon>
        <taxon>Brassicaceae</taxon>
        <taxon>Brassiceae</taxon>
        <taxon>Brassica</taxon>
    </lineage>
</organism>
<keyword evidence="3" id="KW-1185">Reference proteome</keyword>
<reference evidence="2 3" key="1">
    <citation type="journal article" date="2020" name="BMC Genomics">
        <title>Intraspecific diversification of the crop wild relative Brassica cretica Lam. using demographic model selection.</title>
        <authorList>
            <person name="Kioukis A."/>
            <person name="Michalopoulou V.A."/>
            <person name="Briers L."/>
            <person name="Pirintsos S."/>
            <person name="Studholme D.J."/>
            <person name="Pavlidis P."/>
            <person name="Sarris P.F."/>
        </authorList>
    </citation>
    <scope>NUCLEOTIDE SEQUENCE [LARGE SCALE GENOMIC DNA]</scope>
    <source>
        <strain evidence="3">cv. PFS-1207/04</strain>
    </source>
</reference>
<dbReference type="Proteomes" id="UP000266723">
    <property type="component" value="Unassembled WGS sequence"/>
</dbReference>
<evidence type="ECO:0000313" key="3">
    <source>
        <dbReference type="Proteomes" id="UP000266723"/>
    </source>
</evidence>
<feature type="region of interest" description="Disordered" evidence="1">
    <location>
        <begin position="272"/>
        <end position="370"/>
    </location>
</feature>
<feature type="compositionally biased region" description="Acidic residues" evidence="1">
    <location>
        <begin position="329"/>
        <end position="344"/>
    </location>
</feature>
<dbReference type="EMBL" id="QGKV02000299">
    <property type="protein sequence ID" value="KAF3598069.1"/>
    <property type="molecule type" value="Genomic_DNA"/>
</dbReference>
<proteinExistence type="predicted"/>
<protein>
    <submittedName>
        <fullName evidence="2">Uncharacterized protein</fullName>
    </submittedName>
</protein>
<name>A0ABQ7EM53_BRACR</name>
<feature type="compositionally biased region" description="Polar residues" evidence="1">
    <location>
        <begin position="288"/>
        <end position="304"/>
    </location>
</feature>
<accession>A0ABQ7EM53</accession>
<feature type="compositionally biased region" description="Basic and acidic residues" evidence="1">
    <location>
        <begin position="353"/>
        <end position="362"/>
    </location>
</feature>
<gene>
    <name evidence="2" type="ORF">DY000_02023848</name>
</gene>
<evidence type="ECO:0000256" key="1">
    <source>
        <dbReference type="SAM" id="MobiDB-lite"/>
    </source>
</evidence>
<sequence length="603" mass="68343">MLKAQVNILELEKPSNQVAELSILKNSDQEMLSLKRVMTEQERVQKQFELKVSHLNDLLIKEMDKSKLLENQLAENLKRVRMLTTGTKTLDHLLTVGQCSTSSWGFGFQGSASKSAETVFLKDESEGEDDQTREHHVDLDKAKLHKNHSVADVIGLMSTLRDSSAWSETLMKKQNFGYYVCRVGETDPQDVYTVFPDHTYDCAIGAKYEWEAISVALFWMLKASLNLVSVLRDGTCGLNDSANLKCHTLSLLPAHSISLFLSSDMQPARRSSRLSKLKNVESDPPCVSETTLMNTSDIPSASCPSSRKRVRRRVSAGDTAPPPEHIEPEAESLSDEESSDDNPDEAPVAADTPENRSKEQRYAENQNVYQNKPQFYPELMRPQRMPMTGKFFSMAATERYKDLRGRKFIPQQCISLTDDNLSDVKRIVTGSVVYVRGSLVDFSPSLINSLYCIPGFEEYPNWMEESIDEVCGFLTDGRIRRWENMSSKYLTATNQVLYKLVCSNWIPTILYTSMNQKRLRKHYDREDSLHHVSYLDSAVGETDPQDVYTVFPDHTYDCAIGAKYELEAISVALFWTLKASLSMSSGGLFKIRFLLRDVLLTRS</sequence>
<evidence type="ECO:0000313" key="2">
    <source>
        <dbReference type="EMBL" id="KAF3598069.1"/>
    </source>
</evidence>